<reference evidence="9 10" key="1">
    <citation type="submission" date="2018-02" db="EMBL/GenBank/DDBJ databases">
        <title>Solimicrobium silvestre gen. nov., sp. nov., isolated from alpine forest soil.</title>
        <authorList>
            <person name="Margesin R."/>
            <person name="Albuquerque L."/>
            <person name="Zhang D.-C."/>
            <person name="Froufe H.J.C."/>
            <person name="Severino R."/>
            <person name="Roxo I."/>
            <person name="Egas C."/>
            <person name="Da Costa M.S."/>
        </authorList>
    </citation>
    <scope>NUCLEOTIDE SEQUENCE [LARGE SCALE GENOMIC DNA]</scope>
    <source>
        <strain evidence="9 10">S20-91</strain>
    </source>
</reference>
<dbReference type="InterPro" id="IPR052205">
    <property type="entry name" value="FliO/MopB"/>
</dbReference>
<keyword evidence="9" id="KW-0969">Cilium</keyword>
<dbReference type="GO" id="GO:0005886">
    <property type="term" value="C:plasma membrane"/>
    <property type="evidence" value="ECO:0007669"/>
    <property type="project" value="UniProtKB-SubCell"/>
</dbReference>
<keyword evidence="3 7" id="KW-1133">Transmembrane helix</keyword>
<dbReference type="GO" id="GO:0044781">
    <property type="term" value="P:bacterial-type flagellum organization"/>
    <property type="evidence" value="ECO:0007669"/>
    <property type="project" value="UniProtKB-UniRule"/>
</dbReference>
<accession>A0A2S9GSW7</accession>
<protein>
    <recommendedName>
        <fullName evidence="7">Flagellar protein</fullName>
    </recommendedName>
</protein>
<keyword evidence="10" id="KW-1185">Reference proteome</keyword>
<evidence type="ECO:0000313" key="9">
    <source>
        <dbReference type="EMBL" id="PRC90786.1"/>
    </source>
</evidence>
<dbReference type="InterPro" id="IPR022781">
    <property type="entry name" value="Flagellar_biosynth_FliO"/>
</dbReference>
<dbReference type="AlphaFoldDB" id="A0A2S9GSW7"/>
<keyword evidence="4 7" id="KW-0472">Membrane</keyword>
<keyword evidence="9" id="KW-0966">Cell projection</keyword>
<dbReference type="Proteomes" id="UP000237839">
    <property type="component" value="Unassembled WGS sequence"/>
</dbReference>
<gene>
    <name evidence="9" type="ORF">S2091_4534</name>
</gene>
<evidence type="ECO:0000256" key="2">
    <source>
        <dbReference type="ARBA" id="ARBA00022692"/>
    </source>
</evidence>
<evidence type="ECO:0000256" key="1">
    <source>
        <dbReference type="ARBA" id="ARBA00022475"/>
    </source>
</evidence>
<feature type="signal peptide" evidence="8">
    <location>
        <begin position="1"/>
        <end position="18"/>
    </location>
</feature>
<keyword evidence="5 7" id="KW-0975">Bacterial flagellum</keyword>
<keyword evidence="8" id="KW-0732">Signal</keyword>
<dbReference type="PANTHER" id="PTHR38766">
    <property type="entry name" value="FLAGELLAR PROTEIN FLIO"/>
    <property type="match status" value="1"/>
</dbReference>
<name>A0A2S9GSW7_9BURK</name>
<dbReference type="OrthoDB" id="9182371at2"/>
<proteinExistence type="inferred from homology"/>
<comment type="subcellular location">
    <subcellularLocation>
        <location evidence="7">Cell membrane</location>
    </subcellularLocation>
    <subcellularLocation>
        <location evidence="7">Bacterial flagellum basal body</location>
    </subcellularLocation>
</comment>
<dbReference type="NCBIfam" id="TIGR03500">
    <property type="entry name" value="FliO_TIGR"/>
    <property type="match status" value="1"/>
</dbReference>
<dbReference type="RefSeq" id="WP_105534257.1">
    <property type="nucleotide sequence ID" value="NZ_PUGF01000036.1"/>
</dbReference>
<evidence type="ECO:0000256" key="8">
    <source>
        <dbReference type="SAM" id="SignalP"/>
    </source>
</evidence>
<evidence type="ECO:0000256" key="7">
    <source>
        <dbReference type="RuleBase" id="RU362064"/>
    </source>
</evidence>
<feature type="chain" id="PRO_5015454809" description="Flagellar protein" evidence="8">
    <location>
        <begin position="19"/>
        <end position="147"/>
    </location>
</feature>
<evidence type="ECO:0000256" key="4">
    <source>
        <dbReference type="ARBA" id="ARBA00023136"/>
    </source>
</evidence>
<evidence type="ECO:0000256" key="5">
    <source>
        <dbReference type="ARBA" id="ARBA00023143"/>
    </source>
</evidence>
<dbReference type="PANTHER" id="PTHR38766:SF1">
    <property type="entry name" value="FLAGELLAR PROTEIN FLIO"/>
    <property type="match status" value="1"/>
</dbReference>
<comment type="caution">
    <text evidence="9">The sequence shown here is derived from an EMBL/GenBank/DDBJ whole genome shotgun (WGS) entry which is preliminary data.</text>
</comment>
<feature type="transmembrane region" description="Helical" evidence="7">
    <location>
        <begin position="37"/>
        <end position="59"/>
    </location>
</feature>
<dbReference type="GO" id="GO:0009425">
    <property type="term" value="C:bacterial-type flagellum basal body"/>
    <property type="evidence" value="ECO:0007669"/>
    <property type="project" value="UniProtKB-SubCell"/>
</dbReference>
<comment type="similarity">
    <text evidence="6 7">Belongs to the FliO/MopB family.</text>
</comment>
<keyword evidence="9" id="KW-0282">Flagellum</keyword>
<evidence type="ECO:0000256" key="6">
    <source>
        <dbReference type="ARBA" id="ARBA00037937"/>
    </source>
</evidence>
<evidence type="ECO:0000256" key="3">
    <source>
        <dbReference type="ARBA" id="ARBA00022989"/>
    </source>
</evidence>
<evidence type="ECO:0000313" key="10">
    <source>
        <dbReference type="Proteomes" id="UP000237839"/>
    </source>
</evidence>
<keyword evidence="2 7" id="KW-0812">Transmembrane</keyword>
<dbReference type="Pfam" id="PF04347">
    <property type="entry name" value="FliO"/>
    <property type="match status" value="1"/>
</dbReference>
<dbReference type="EMBL" id="PUGF01000036">
    <property type="protein sequence ID" value="PRC90786.1"/>
    <property type="molecule type" value="Genomic_DNA"/>
</dbReference>
<sequence length="147" mass="15737">MKLLTLFWLVVYCSASHAVDASAGSAAGSTTSLAAGNLIQVTLSLLLVIAILIALSVAFKKFGLNRIQAAFPVKVVGAISVGNHQRIMVIEAGDEWIVLGVTPQHISTITSMPRQKSDDTSNSNGNNKAHFSTWMQSALEKYHVKKT</sequence>
<organism evidence="9 10">
    <name type="scientific">Solimicrobium silvestre</name>
    <dbReference type="NCBI Taxonomy" id="2099400"/>
    <lineage>
        <taxon>Bacteria</taxon>
        <taxon>Pseudomonadati</taxon>
        <taxon>Pseudomonadota</taxon>
        <taxon>Betaproteobacteria</taxon>
        <taxon>Burkholderiales</taxon>
        <taxon>Oxalobacteraceae</taxon>
        <taxon>Solimicrobium</taxon>
    </lineage>
</organism>
<keyword evidence="1 7" id="KW-1003">Cell membrane</keyword>